<evidence type="ECO:0000256" key="1">
    <source>
        <dbReference type="ARBA" id="ARBA00004401"/>
    </source>
</evidence>
<feature type="domain" description="Cell envelope-related transcriptional attenuator" evidence="14">
    <location>
        <begin position="178"/>
        <end position="374"/>
    </location>
</feature>
<evidence type="ECO:0000256" key="7">
    <source>
        <dbReference type="ARBA" id="ARBA00023015"/>
    </source>
</evidence>
<reference evidence="16" key="1">
    <citation type="journal article" date="2019" name="Int. J. Syst. Evol. Microbiol.">
        <title>The Global Catalogue of Microorganisms (GCM) 10K type strain sequencing project: providing services to taxonomists for standard genome sequencing and annotation.</title>
        <authorList>
            <consortium name="The Broad Institute Genomics Platform"/>
            <consortium name="The Broad Institute Genome Sequencing Center for Infectious Disease"/>
            <person name="Wu L."/>
            <person name="Ma J."/>
        </authorList>
    </citation>
    <scope>NUCLEOTIDE SEQUENCE [LARGE SCALE GENOMIC DNA]</scope>
    <source>
        <strain evidence="16">CCUG 63287</strain>
    </source>
</reference>
<accession>A0ABV9JBA1</accession>
<dbReference type="PANTHER" id="PTHR33392">
    <property type="entry name" value="POLYISOPRENYL-TEICHOIC ACID--PEPTIDOGLYCAN TEICHOIC ACID TRANSFERASE TAGU"/>
    <property type="match status" value="1"/>
</dbReference>
<comment type="function">
    <text evidence="10">Involved in SarA attenuation. Affects resistance to oxacillin and teicoplanin, as well as the synthesis of virulence factors.</text>
</comment>
<keyword evidence="4 13" id="KW-0812">Transmembrane</keyword>
<evidence type="ECO:0000256" key="10">
    <source>
        <dbReference type="ARBA" id="ARBA00037178"/>
    </source>
</evidence>
<dbReference type="EMBL" id="JBHSGD010000004">
    <property type="protein sequence ID" value="MFC4652063.1"/>
    <property type="molecule type" value="Genomic_DNA"/>
</dbReference>
<evidence type="ECO:0000256" key="11">
    <source>
        <dbReference type="ARBA" id="ARBA00040752"/>
    </source>
</evidence>
<comment type="subcellular location">
    <subcellularLocation>
        <location evidence="1">Cell membrane</location>
        <topology evidence="1">Single-pass type II membrane protein</topology>
    </subcellularLocation>
</comment>
<keyword evidence="3" id="KW-1003">Cell membrane</keyword>
<keyword evidence="16" id="KW-1185">Reference proteome</keyword>
<keyword evidence="8 13" id="KW-0472">Membrane</keyword>
<dbReference type="RefSeq" id="WP_213533463.1">
    <property type="nucleotide sequence ID" value="NZ_BOVQ01000002.1"/>
</dbReference>
<dbReference type="Proteomes" id="UP001595987">
    <property type="component" value="Unassembled WGS sequence"/>
</dbReference>
<evidence type="ECO:0000256" key="9">
    <source>
        <dbReference type="ARBA" id="ARBA00023163"/>
    </source>
</evidence>
<keyword evidence="9" id="KW-0804">Transcription</keyword>
<evidence type="ECO:0000313" key="15">
    <source>
        <dbReference type="EMBL" id="MFC4652063.1"/>
    </source>
</evidence>
<dbReference type="InterPro" id="IPR004474">
    <property type="entry name" value="LytR_CpsA_psr"/>
</dbReference>
<evidence type="ECO:0000313" key="16">
    <source>
        <dbReference type="Proteomes" id="UP001595987"/>
    </source>
</evidence>
<evidence type="ECO:0000256" key="5">
    <source>
        <dbReference type="ARBA" id="ARBA00022968"/>
    </source>
</evidence>
<name>A0ABV9JBA1_9LACT</name>
<comment type="similarity">
    <text evidence="2">Belongs to the LytR/CpsA/Psr (LCP) family.</text>
</comment>
<dbReference type="PANTHER" id="PTHR33392:SF8">
    <property type="entry name" value="REGULATORY PROTEIN MSRR"/>
    <property type="match status" value="1"/>
</dbReference>
<proteinExistence type="inferred from homology"/>
<evidence type="ECO:0000259" key="14">
    <source>
        <dbReference type="Pfam" id="PF03816"/>
    </source>
</evidence>
<keyword evidence="5" id="KW-0735">Signal-anchor</keyword>
<evidence type="ECO:0000256" key="6">
    <source>
        <dbReference type="ARBA" id="ARBA00022989"/>
    </source>
</evidence>
<dbReference type="Gene3D" id="3.40.630.190">
    <property type="entry name" value="LCP protein"/>
    <property type="match status" value="1"/>
</dbReference>
<evidence type="ECO:0000256" key="3">
    <source>
        <dbReference type="ARBA" id="ARBA00022475"/>
    </source>
</evidence>
<evidence type="ECO:0000256" key="12">
    <source>
        <dbReference type="SAM" id="MobiDB-lite"/>
    </source>
</evidence>
<evidence type="ECO:0000256" key="4">
    <source>
        <dbReference type="ARBA" id="ARBA00022692"/>
    </source>
</evidence>
<organism evidence="15 16">
    <name type="scientific">Lactococcus nasutitermitis</name>
    <dbReference type="NCBI Taxonomy" id="1652957"/>
    <lineage>
        <taxon>Bacteria</taxon>
        <taxon>Bacillati</taxon>
        <taxon>Bacillota</taxon>
        <taxon>Bacilli</taxon>
        <taxon>Lactobacillales</taxon>
        <taxon>Streptococcaceae</taxon>
        <taxon>Lactococcus</taxon>
    </lineage>
</organism>
<feature type="transmembrane region" description="Helical" evidence="13">
    <location>
        <begin position="110"/>
        <end position="130"/>
    </location>
</feature>
<evidence type="ECO:0000256" key="2">
    <source>
        <dbReference type="ARBA" id="ARBA00006068"/>
    </source>
</evidence>
<evidence type="ECO:0000256" key="8">
    <source>
        <dbReference type="ARBA" id="ARBA00023136"/>
    </source>
</evidence>
<dbReference type="Pfam" id="PF03816">
    <property type="entry name" value="LytR_cpsA_psr"/>
    <property type="match status" value="1"/>
</dbReference>
<keyword evidence="7" id="KW-0805">Transcription regulation</keyword>
<dbReference type="InterPro" id="IPR050922">
    <property type="entry name" value="LytR/CpsA/Psr_CW_biosynth"/>
</dbReference>
<feature type="region of interest" description="Disordered" evidence="12">
    <location>
        <begin position="56"/>
        <end position="105"/>
    </location>
</feature>
<gene>
    <name evidence="15" type="ORF">ACFO26_04005</name>
</gene>
<comment type="caution">
    <text evidence="15">The sequence shown here is derived from an EMBL/GenBank/DDBJ whole genome shotgun (WGS) entry which is preliminary data.</text>
</comment>
<keyword evidence="6 13" id="KW-1133">Transmembrane helix</keyword>
<evidence type="ECO:0000256" key="13">
    <source>
        <dbReference type="SAM" id="Phobius"/>
    </source>
</evidence>
<sequence>MIMDEKKYKRLEYLKHNIDFLSIRERQEYYALRSELEGNQSYSQNNIDYTEDFTNSYDENEVNDSSENFSDVQEQSHDFREADTDRNSQKVTGNSGQKNKKPRKKKKRHWIRNILVLILLIIVVMVGFFIHGYQRGVKHEGGVVKSEKFDALKNTDGTTNILLLGADQRPGQKSTVAHSDSIMVLHLDTKKHQAKIVSFMRDTLVNIKDVSSSDQPDVKINAAFTIGEQEDPMQGANLLSETLYRNFGVKCQYYAIVDFSSFATIIDSLFPNGIKIDAKFSTINGQKMSEVPVPDDLATTEGKVSSDETLTSEQAYELGYPDGGGIFMMIKQGEQKMNGRTLLNYARFRHDDEGDYGRVKRQQQVMATITSKVKNPLTLFTASSALGTARAITMTNIPNSFFIGHGVGTLMDLKNGIKSTTIPADGDWQNSYDIYGGMGLLLDMPKYKAEAERLLGQ</sequence>
<feature type="compositionally biased region" description="Basic and acidic residues" evidence="12">
    <location>
        <begin position="74"/>
        <end position="88"/>
    </location>
</feature>
<protein>
    <recommendedName>
        <fullName evidence="11">Regulatory protein MsrR</fullName>
    </recommendedName>
</protein>